<name>A0A1M5YWJ1_9FIRM</name>
<organism evidence="2 3">
    <name type="scientific">Sporobacter termitidis DSM 10068</name>
    <dbReference type="NCBI Taxonomy" id="1123282"/>
    <lineage>
        <taxon>Bacteria</taxon>
        <taxon>Bacillati</taxon>
        <taxon>Bacillota</taxon>
        <taxon>Clostridia</taxon>
        <taxon>Eubacteriales</taxon>
        <taxon>Oscillospiraceae</taxon>
        <taxon>Sporobacter</taxon>
    </lineage>
</organism>
<dbReference type="InterPro" id="IPR024320">
    <property type="entry name" value="LPG_synthase_C"/>
</dbReference>
<reference evidence="2 3" key="1">
    <citation type="submission" date="2016-11" db="EMBL/GenBank/DDBJ databases">
        <authorList>
            <person name="Jaros S."/>
            <person name="Januszkiewicz K."/>
            <person name="Wedrychowicz H."/>
        </authorList>
    </citation>
    <scope>NUCLEOTIDE SEQUENCE [LARGE SCALE GENOMIC DNA]</scope>
    <source>
        <strain evidence="2 3">DSM 10068</strain>
    </source>
</reference>
<dbReference type="AlphaFoldDB" id="A0A1M5YWJ1"/>
<dbReference type="Pfam" id="PF09924">
    <property type="entry name" value="LPG_synthase_C"/>
    <property type="match status" value="1"/>
</dbReference>
<protein>
    <recommendedName>
        <fullName evidence="1">Phosphatidylglycerol lysyltransferase C-terminal domain-containing protein</fullName>
    </recommendedName>
</protein>
<dbReference type="InterPro" id="IPR016732">
    <property type="entry name" value="UCP018688"/>
</dbReference>
<keyword evidence="3" id="KW-1185">Reference proteome</keyword>
<dbReference type="RefSeq" id="WP_073080422.1">
    <property type="nucleotide sequence ID" value="NZ_FQXV01000011.1"/>
</dbReference>
<dbReference type="Proteomes" id="UP000183995">
    <property type="component" value="Unassembled WGS sequence"/>
</dbReference>
<evidence type="ECO:0000313" key="3">
    <source>
        <dbReference type="Proteomes" id="UP000183995"/>
    </source>
</evidence>
<gene>
    <name evidence="2" type="ORF">SAMN02745823_02902</name>
</gene>
<feature type="domain" description="Phosphatidylglycerol lysyltransferase C-terminal" evidence="1">
    <location>
        <begin position="30"/>
        <end position="292"/>
    </location>
</feature>
<dbReference type="PANTHER" id="PTHR41373:SF1">
    <property type="entry name" value="PHOSPHATIDYLGLYCEROL LYSYLTRANSFERASE C-TERMINAL DOMAIN-CONTAINING PROTEIN"/>
    <property type="match status" value="1"/>
</dbReference>
<dbReference type="OrthoDB" id="9765580at2"/>
<sequence>MDFKTLSLSHIDLLRPYFSSNLCRICDCTIGGTFIWRDLFNTEFAIVDRVLYLKVRYLTGDIAFTPPRGEIGAEKETYDRIISFSREIGCPPRLCAVSSHRLERIKEYYPNAKAYTDRAWTDYLYLSEDIRDLSGRRYSGQRNHINKFLREYPDWTFEQLGSGNLRDVRDFFESYAKEHIKDYAAYDEGNIKTLEVLDNLEHYGMFGGVLKARGQVVGASLGETVGDTLFVHIEKSLTEYNGSYPMLVNQFAKMFAVGDVAHINREEDDGVEGLRTSKLSYHPTALLDKYVVELE</sequence>
<proteinExistence type="predicted"/>
<dbReference type="InterPro" id="IPR016181">
    <property type="entry name" value="Acyl_CoA_acyltransferase"/>
</dbReference>
<dbReference type="Gene3D" id="3.40.630.30">
    <property type="match status" value="1"/>
</dbReference>
<dbReference type="STRING" id="1123282.SAMN02745823_02902"/>
<dbReference type="SUPFAM" id="SSF55729">
    <property type="entry name" value="Acyl-CoA N-acyltransferases (Nat)"/>
    <property type="match status" value="2"/>
</dbReference>
<evidence type="ECO:0000313" key="2">
    <source>
        <dbReference type="EMBL" id="SHI16210.1"/>
    </source>
</evidence>
<evidence type="ECO:0000259" key="1">
    <source>
        <dbReference type="Pfam" id="PF09924"/>
    </source>
</evidence>
<dbReference type="PANTHER" id="PTHR41373">
    <property type="entry name" value="DUF2156 DOMAIN-CONTAINING PROTEIN"/>
    <property type="match status" value="1"/>
</dbReference>
<dbReference type="PIRSF" id="PIRSF018688">
    <property type="entry name" value="UCP018688"/>
    <property type="match status" value="1"/>
</dbReference>
<accession>A0A1M5YWJ1</accession>
<dbReference type="EMBL" id="FQXV01000011">
    <property type="protein sequence ID" value="SHI16210.1"/>
    <property type="molecule type" value="Genomic_DNA"/>
</dbReference>